<feature type="coiled-coil region" evidence="1">
    <location>
        <begin position="623"/>
        <end position="650"/>
    </location>
</feature>
<gene>
    <name evidence="3" type="ORF">JKP88DRAFT_314550</name>
</gene>
<dbReference type="Proteomes" id="UP000664859">
    <property type="component" value="Unassembled WGS sequence"/>
</dbReference>
<protein>
    <submittedName>
        <fullName evidence="3">Uncharacterized protein</fullName>
    </submittedName>
</protein>
<feature type="compositionally biased region" description="Basic and acidic residues" evidence="2">
    <location>
        <begin position="90"/>
        <end position="101"/>
    </location>
</feature>
<feature type="compositionally biased region" description="Polar residues" evidence="2">
    <location>
        <begin position="247"/>
        <end position="259"/>
    </location>
</feature>
<keyword evidence="4" id="KW-1185">Reference proteome</keyword>
<comment type="caution">
    <text evidence="3">The sequence shown here is derived from an EMBL/GenBank/DDBJ whole genome shotgun (WGS) entry which is preliminary data.</text>
</comment>
<feature type="region of interest" description="Disordered" evidence="2">
    <location>
        <begin position="1"/>
        <end position="150"/>
    </location>
</feature>
<evidence type="ECO:0000313" key="3">
    <source>
        <dbReference type="EMBL" id="KAG5184529.1"/>
    </source>
</evidence>
<keyword evidence="1" id="KW-0175">Coiled coil</keyword>
<feature type="compositionally biased region" description="Basic and acidic residues" evidence="2">
    <location>
        <begin position="222"/>
        <end position="244"/>
    </location>
</feature>
<proteinExistence type="predicted"/>
<feature type="compositionally biased region" description="Gly residues" evidence="2">
    <location>
        <begin position="712"/>
        <end position="730"/>
    </location>
</feature>
<feature type="compositionally biased region" description="Low complexity" evidence="2">
    <location>
        <begin position="418"/>
        <end position="434"/>
    </location>
</feature>
<accession>A0A835Z1G5</accession>
<evidence type="ECO:0000256" key="1">
    <source>
        <dbReference type="SAM" id="Coils"/>
    </source>
</evidence>
<feature type="compositionally biased region" description="Gly residues" evidence="2">
    <location>
        <begin position="270"/>
        <end position="298"/>
    </location>
</feature>
<feature type="compositionally biased region" description="Low complexity" evidence="2">
    <location>
        <begin position="41"/>
        <end position="56"/>
    </location>
</feature>
<organism evidence="3 4">
    <name type="scientific">Tribonema minus</name>
    <dbReference type="NCBI Taxonomy" id="303371"/>
    <lineage>
        <taxon>Eukaryota</taxon>
        <taxon>Sar</taxon>
        <taxon>Stramenopiles</taxon>
        <taxon>Ochrophyta</taxon>
        <taxon>PX clade</taxon>
        <taxon>Xanthophyceae</taxon>
        <taxon>Tribonematales</taxon>
        <taxon>Tribonemataceae</taxon>
        <taxon>Tribonema</taxon>
    </lineage>
</organism>
<feature type="region of interest" description="Disordered" evidence="2">
    <location>
        <begin position="691"/>
        <end position="768"/>
    </location>
</feature>
<sequence length="768" mass="76426">MSLAIRSRGASPPSPSNTLKLTHSLSDPEDRAGESSTSPASPSLRGLRGRFRGSLGSDKRHTQRGSHKAGSGNPTERKGLGVRKFFSPRHGRDSTGADGERQGGSNPLAATWSPAAAGSSTGRNRVTKSNSFSLAAGDGDNSSEEDWGGPVITGDEVLSSADCHDADHDAVETATMQAELGKAINALQAAHERESALQANLDLATATITQLQVQLAKGNHKVETLLHERNRQRRADAASRRSSDPRMSTTTANCHTNCPGSNSSISSTGHSGGGDGGGGAGNDGGGGRGGGGGGGGGAGVRRQLAAILHEMRALRHESKQSYGGYNAGFVSPISSAVSADLDLASLASPPASPRFAPPQQQQQPAAAAAAAAACAAAAAAAELCAMSERHAAETDALWAALSEARAAAQEASQRALAAAAAWQPQRSGGAAQQGRRGGSSDTPDDAEREREQAAAAAAAAGAGGGPDDISAVDRGDGCQPVQHRERRQQESQEDASASAGDAAVLHAQPAVDQRMSCTEADVPVGAGDAASAEAERCCNADTSPAAAAATQQQQQQQPSSDIPTPAAAAAAGAAAVAPPSPATAAAALELYGRAERAAAALARTLAATELALHGERAARAQREAALHAEVAALQQEAAVAQAQAALLRAALAARAPAAAAAAAAAAGGAAGELGSCRGALDAPGSLSVGGDCGRQAHQRHDTPYAGCEGRRGSGGGRGARGGRGGGGGGDGGREGRGAREDSSGEENFDRSAAAVQQSDFEGGGGQQS</sequence>
<evidence type="ECO:0000256" key="2">
    <source>
        <dbReference type="SAM" id="MobiDB-lite"/>
    </source>
</evidence>
<feature type="region of interest" description="Disordered" evidence="2">
    <location>
        <begin position="418"/>
        <end position="501"/>
    </location>
</feature>
<feature type="compositionally biased region" description="Basic and acidic residues" evidence="2">
    <location>
        <begin position="731"/>
        <end position="742"/>
    </location>
</feature>
<reference evidence="3" key="1">
    <citation type="submission" date="2021-02" db="EMBL/GenBank/DDBJ databases">
        <title>First Annotated Genome of the Yellow-green Alga Tribonema minus.</title>
        <authorList>
            <person name="Mahan K.M."/>
        </authorList>
    </citation>
    <scope>NUCLEOTIDE SEQUENCE</scope>
    <source>
        <strain evidence="3">UTEX B ZZ1240</strain>
    </source>
</reference>
<feature type="compositionally biased region" description="Polar residues" evidence="2">
    <location>
        <begin position="16"/>
        <end position="25"/>
    </location>
</feature>
<feature type="region of interest" description="Disordered" evidence="2">
    <location>
        <begin position="222"/>
        <end position="298"/>
    </location>
</feature>
<name>A0A835Z1G5_9STRA</name>
<dbReference type="AlphaFoldDB" id="A0A835Z1G5"/>
<evidence type="ECO:0000313" key="4">
    <source>
        <dbReference type="Proteomes" id="UP000664859"/>
    </source>
</evidence>
<dbReference type="EMBL" id="JAFCMP010000161">
    <property type="protein sequence ID" value="KAG5184529.1"/>
    <property type="molecule type" value="Genomic_DNA"/>
</dbReference>
<feature type="compositionally biased region" description="Polar residues" evidence="2">
    <location>
        <begin position="118"/>
        <end position="133"/>
    </location>
</feature>
<feature type="compositionally biased region" description="Low complexity" evidence="2">
    <location>
        <begin position="260"/>
        <end position="269"/>
    </location>
</feature>